<evidence type="ECO:0000313" key="2">
    <source>
        <dbReference type="EMBL" id="ORX35125.1"/>
    </source>
</evidence>
<gene>
    <name evidence="2" type="ORF">BD324DRAFT_633968</name>
</gene>
<keyword evidence="3" id="KW-1185">Reference proteome</keyword>
<proteinExistence type="predicted"/>
<protein>
    <submittedName>
        <fullName evidence="2">Uncharacterized protein</fullName>
    </submittedName>
</protein>
<reference evidence="2 3" key="1">
    <citation type="submission" date="2017-03" db="EMBL/GenBank/DDBJ databases">
        <title>Widespread Adenine N6-methylation of Active Genes in Fungi.</title>
        <authorList>
            <consortium name="DOE Joint Genome Institute"/>
            <person name="Mondo S.J."/>
            <person name="Dannebaum R.O."/>
            <person name="Kuo R.C."/>
            <person name="Louie K.B."/>
            <person name="Bewick A.J."/>
            <person name="Labutti K."/>
            <person name="Haridas S."/>
            <person name="Kuo A."/>
            <person name="Salamov A."/>
            <person name="Ahrendt S.R."/>
            <person name="Lau R."/>
            <person name="Bowen B.P."/>
            <person name="Lipzen A."/>
            <person name="Sullivan W."/>
            <person name="Andreopoulos W.B."/>
            <person name="Clum A."/>
            <person name="Lindquist E."/>
            <person name="Daum C."/>
            <person name="Northen T.R."/>
            <person name="Ramamoorthy G."/>
            <person name="Schmitz R.J."/>
            <person name="Gryganskyi A."/>
            <person name="Culley D."/>
            <person name="Magnuson J."/>
            <person name="James T.Y."/>
            <person name="O'Malley M.A."/>
            <person name="Stajich J.E."/>
            <person name="Spatafora J.W."/>
            <person name="Visel A."/>
            <person name="Grigoriev I.V."/>
        </authorList>
    </citation>
    <scope>NUCLEOTIDE SEQUENCE [LARGE SCALE GENOMIC DNA]</scope>
    <source>
        <strain evidence="2 3">NRRL Y-17943</strain>
    </source>
</reference>
<feature type="region of interest" description="Disordered" evidence="1">
    <location>
        <begin position="14"/>
        <end position="42"/>
    </location>
</feature>
<feature type="compositionally biased region" description="Gly residues" evidence="1">
    <location>
        <begin position="409"/>
        <end position="424"/>
    </location>
</feature>
<dbReference type="InParanoid" id="A0A1Y1UDH5"/>
<accession>A0A1Y1UDH5</accession>
<comment type="caution">
    <text evidence="2">The sequence shown here is derived from an EMBL/GenBank/DDBJ whole genome shotgun (WGS) entry which is preliminary data.</text>
</comment>
<dbReference type="EMBL" id="NBSH01000012">
    <property type="protein sequence ID" value="ORX35125.1"/>
    <property type="molecule type" value="Genomic_DNA"/>
</dbReference>
<dbReference type="AlphaFoldDB" id="A0A1Y1UDH5"/>
<sequence>MDQMYPLIRRFGVDGSKEGGVKNAGLLPDEDQPSRVRGTDDSDLFDAFSKPVSYEEAWRDELKSMTREDYYTSDTPKFAQLVRSRTYDEAQARGEHYAWLKQYEEARKGKKTFLLTQEERDALDELPSLDIALARQKTKAEVARDEVISKYTTSRTKADFANSNHFHPMSMENAAQKKAYGLDESQGVMSLPGGQGTRYATDGRMIDSIVDTKYLDTVGSTAAKYLSLAHAEEMGTDDDLDRWVLDRYNLNGRKILLDNSELANNDAIKRDLESRGISDNRGPPGCTDPECQSKGKIWCQGSTHHKISPFVRSLALRTQGRSTEKMLMGAEDPWKWHDAQEAQKRAEEAVSEVSMDDGLQTEDTGTVPIHLGLDTAATPQASVPISNWTDELASMVSDGQQPSYVTVTTGGGGGGGGRGGGLRA</sequence>
<dbReference type="Proteomes" id="UP000193218">
    <property type="component" value="Unassembled WGS sequence"/>
</dbReference>
<organism evidence="2 3">
    <name type="scientific">Kockovaella imperatae</name>
    <dbReference type="NCBI Taxonomy" id="4999"/>
    <lineage>
        <taxon>Eukaryota</taxon>
        <taxon>Fungi</taxon>
        <taxon>Dikarya</taxon>
        <taxon>Basidiomycota</taxon>
        <taxon>Agaricomycotina</taxon>
        <taxon>Tremellomycetes</taxon>
        <taxon>Tremellales</taxon>
        <taxon>Cuniculitremaceae</taxon>
        <taxon>Kockovaella</taxon>
    </lineage>
</organism>
<evidence type="ECO:0000313" key="3">
    <source>
        <dbReference type="Proteomes" id="UP000193218"/>
    </source>
</evidence>
<feature type="region of interest" description="Disordered" evidence="1">
    <location>
        <begin position="403"/>
        <end position="424"/>
    </location>
</feature>
<evidence type="ECO:0000256" key="1">
    <source>
        <dbReference type="SAM" id="MobiDB-lite"/>
    </source>
</evidence>
<dbReference type="RefSeq" id="XP_021869341.1">
    <property type="nucleotide sequence ID" value="XM_022016684.1"/>
</dbReference>
<dbReference type="GeneID" id="33558493"/>
<name>A0A1Y1UDH5_9TREE</name>